<sequence length="363" mass="40351">MSDQKPVVFRVALVLLASAAVSYWYLDSKEDSSPQHEVVAQADLKDSGHKINTMAQSEVSAVKPHSAVGKTPATQENDKQLELEVVSKQFKAISEYYENEVKFPPYSQPISENNLSYLEPNRFNVVDVPVLDGNSTASLSLDKFRFFYPEPITVTLNTKLVVSNIHFEFYEPTTKEVFASQQTGEKSVIVTPDENWPQEIRVKAMVDFEQGSDILLTDFNFFVPAAYLLSAGAPISQGADMVIPLVIDVKQAGIYRVRANLYSNDGKVIAALNSKSRLGQGQESFELKVHNSVLSGTDGHYQLRNWVIEKMSGFPGEKASFGVSEQDAIILEPFDPASLSQEPYTPSPEEQQRLDFLREAAAQ</sequence>
<organism evidence="2 3">
    <name type="scientific">Photobacterium marinum</name>
    <dbReference type="NCBI Taxonomy" id="1056511"/>
    <lineage>
        <taxon>Bacteria</taxon>
        <taxon>Pseudomonadati</taxon>
        <taxon>Pseudomonadota</taxon>
        <taxon>Gammaproteobacteria</taxon>
        <taxon>Vibrionales</taxon>
        <taxon>Vibrionaceae</taxon>
        <taxon>Photobacterium</taxon>
    </lineage>
</organism>
<keyword evidence="1" id="KW-0472">Membrane</keyword>
<dbReference type="RefSeq" id="WP_007465018.1">
    <property type="nucleotide sequence ID" value="NZ_AMZO01000013.1"/>
</dbReference>
<feature type="transmembrane region" description="Helical" evidence="1">
    <location>
        <begin position="7"/>
        <end position="26"/>
    </location>
</feature>
<evidence type="ECO:0000313" key="2">
    <source>
        <dbReference type="EMBL" id="ELR66005.1"/>
    </source>
</evidence>
<dbReference type="OrthoDB" id="5759974at2"/>
<dbReference type="Proteomes" id="UP000011134">
    <property type="component" value="Unassembled WGS sequence"/>
</dbReference>
<reference evidence="2 3" key="1">
    <citation type="submission" date="2012-12" db="EMBL/GenBank/DDBJ databases">
        <title>Genome Assembly of Photobacterium sp. AK15.</title>
        <authorList>
            <person name="Khatri I."/>
            <person name="Vaidya B."/>
            <person name="Srinivas T.N.R."/>
            <person name="Subramanian S."/>
            <person name="Pinnaka A."/>
        </authorList>
    </citation>
    <scope>NUCLEOTIDE SEQUENCE [LARGE SCALE GENOMIC DNA]</scope>
    <source>
        <strain evidence="2 3">AK15</strain>
    </source>
</reference>
<keyword evidence="1" id="KW-1133">Transmembrane helix</keyword>
<name>L8JAW5_9GAMM</name>
<dbReference type="AlphaFoldDB" id="L8JAW5"/>
<protein>
    <submittedName>
        <fullName evidence="2">Uncharacterized protein</fullName>
    </submittedName>
</protein>
<dbReference type="EMBL" id="AMZO01000013">
    <property type="protein sequence ID" value="ELR66005.1"/>
    <property type="molecule type" value="Genomic_DNA"/>
</dbReference>
<evidence type="ECO:0000256" key="1">
    <source>
        <dbReference type="SAM" id="Phobius"/>
    </source>
</evidence>
<proteinExistence type="predicted"/>
<keyword evidence="3" id="KW-1185">Reference proteome</keyword>
<accession>L8JAW5</accession>
<gene>
    <name evidence="2" type="ORF">C942_00447</name>
</gene>
<dbReference type="PATRIC" id="fig|1056511.3.peg.1935"/>
<evidence type="ECO:0000313" key="3">
    <source>
        <dbReference type="Proteomes" id="UP000011134"/>
    </source>
</evidence>
<comment type="caution">
    <text evidence="2">The sequence shown here is derived from an EMBL/GenBank/DDBJ whole genome shotgun (WGS) entry which is preliminary data.</text>
</comment>
<keyword evidence="1" id="KW-0812">Transmembrane</keyword>